<protein>
    <submittedName>
        <fullName evidence="1">Uncharacterized protein</fullName>
    </submittedName>
</protein>
<dbReference type="EMBL" id="JAWDJW010012390">
    <property type="protein sequence ID" value="KAK3044128.1"/>
    <property type="molecule type" value="Genomic_DNA"/>
</dbReference>
<reference evidence="1" key="1">
    <citation type="submission" date="2024-09" db="EMBL/GenBank/DDBJ databases">
        <title>Black Yeasts Isolated from many extreme environments.</title>
        <authorList>
            <person name="Coleine C."/>
            <person name="Stajich J.E."/>
            <person name="Selbmann L."/>
        </authorList>
    </citation>
    <scope>NUCLEOTIDE SEQUENCE</scope>
    <source>
        <strain evidence="1">CCFEE 5737</strain>
    </source>
</reference>
<organism evidence="1 2">
    <name type="scientific">Coniosporium uncinatum</name>
    <dbReference type="NCBI Taxonomy" id="93489"/>
    <lineage>
        <taxon>Eukaryota</taxon>
        <taxon>Fungi</taxon>
        <taxon>Dikarya</taxon>
        <taxon>Ascomycota</taxon>
        <taxon>Pezizomycotina</taxon>
        <taxon>Dothideomycetes</taxon>
        <taxon>Dothideomycetes incertae sedis</taxon>
        <taxon>Coniosporium</taxon>
    </lineage>
</organism>
<feature type="non-terminal residue" evidence="1">
    <location>
        <position position="1"/>
    </location>
</feature>
<accession>A0ACC3CSL4</accession>
<proteinExistence type="predicted"/>
<comment type="caution">
    <text evidence="1">The sequence shown here is derived from an EMBL/GenBank/DDBJ whole genome shotgun (WGS) entry which is preliminary data.</text>
</comment>
<dbReference type="Proteomes" id="UP001186974">
    <property type="component" value="Unassembled WGS sequence"/>
</dbReference>
<keyword evidence="2" id="KW-1185">Reference proteome</keyword>
<feature type="non-terminal residue" evidence="1">
    <location>
        <position position="187"/>
    </location>
</feature>
<evidence type="ECO:0000313" key="2">
    <source>
        <dbReference type="Proteomes" id="UP001186974"/>
    </source>
</evidence>
<name>A0ACC3CSL4_9PEZI</name>
<sequence>DLYSLVKFIRLTGGLDRFELFNGAIIRPVNQGDEQGNFLLQMLMKSICLRRKKEMSFIDLKLPPLEEYVHKIDFLPHEQEKYDALEAEAKGTLQDYQRGATKDATKAYRHLLEVLLRLRQLCNHWKMCGDERISSLMAQLDGGGAVNLTPENREALQQMLELSVESQDDCPICLDTLKNPVITACAH</sequence>
<evidence type="ECO:0000313" key="1">
    <source>
        <dbReference type="EMBL" id="KAK3044128.1"/>
    </source>
</evidence>
<gene>
    <name evidence="1" type="ORF">LTS18_002110</name>
</gene>